<evidence type="ECO:0000313" key="2">
    <source>
        <dbReference type="Proteomes" id="UP000003963"/>
    </source>
</evidence>
<reference evidence="1 2" key="1">
    <citation type="submission" date="2009-02" db="EMBL/GenBank/DDBJ databases">
        <title>Annotation of Streptomyces hygroscopicus strain ATCC 53653.</title>
        <authorList>
            <consortium name="The Broad Institute Genome Sequencing Platform"/>
            <consortium name="Broad Institute Microbial Sequencing Center"/>
            <person name="Fischbach M."/>
            <person name="Godfrey P."/>
            <person name="Ward D."/>
            <person name="Young S."/>
            <person name="Zeng Q."/>
            <person name="Koehrsen M."/>
            <person name="Alvarado L."/>
            <person name="Berlin A.M."/>
            <person name="Bochicchio J."/>
            <person name="Borenstein D."/>
            <person name="Chapman S.B."/>
            <person name="Chen Z."/>
            <person name="Engels R."/>
            <person name="Freedman E."/>
            <person name="Gellesch M."/>
            <person name="Goldberg J."/>
            <person name="Griggs A."/>
            <person name="Gujja S."/>
            <person name="Heilman E.R."/>
            <person name="Heiman D.I."/>
            <person name="Hepburn T.A."/>
            <person name="Howarth C."/>
            <person name="Jen D."/>
            <person name="Larson L."/>
            <person name="Lewis B."/>
            <person name="Mehta T."/>
            <person name="Park D."/>
            <person name="Pearson M."/>
            <person name="Richards J."/>
            <person name="Roberts A."/>
            <person name="Saif S."/>
            <person name="Shea T.D."/>
            <person name="Shenoy N."/>
            <person name="Sisk P."/>
            <person name="Stolte C."/>
            <person name="Sykes S.N."/>
            <person name="Thomson T."/>
            <person name="Walk T."/>
            <person name="White J."/>
            <person name="Yandava C."/>
            <person name="Straight P."/>
            <person name="Clardy J."/>
            <person name="Hung D."/>
            <person name="Kolter R."/>
            <person name="Mekalanos J."/>
            <person name="Walker S."/>
            <person name="Walsh C.T."/>
            <person name="Wieland-Brown L.C."/>
            <person name="Haas B."/>
            <person name="Nusbaum C."/>
            <person name="Birren B."/>
        </authorList>
    </citation>
    <scope>NUCLEOTIDE SEQUENCE [LARGE SCALE GENOMIC DNA]</scope>
    <source>
        <strain evidence="1 2">ATCC 53653</strain>
    </source>
</reference>
<organism evidence="1 2">
    <name type="scientific">Streptomyces himastatinicus ATCC 53653</name>
    <dbReference type="NCBI Taxonomy" id="457427"/>
    <lineage>
        <taxon>Bacteria</taxon>
        <taxon>Bacillati</taxon>
        <taxon>Actinomycetota</taxon>
        <taxon>Actinomycetes</taxon>
        <taxon>Kitasatosporales</taxon>
        <taxon>Streptomycetaceae</taxon>
        <taxon>Streptomyces</taxon>
        <taxon>Streptomyces violaceusniger group</taxon>
    </lineage>
</organism>
<sequence length="146" mass="15928">MVRFSSGVRTDTLRPGVVEIQVIEGGSGRNASTWYMGGRFAEPDLEAEDGCGEFTEEFRYRQTTRESLQDGDRVLITVRAAFLLDRCCRPVDGTHVGGRVPTIDDHNTRSAAHGGCDLPPSGIGPWTSGTGAGGDVFESWFFVKER</sequence>
<dbReference type="Proteomes" id="UP000003963">
    <property type="component" value="Unassembled WGS sequence"/>
</dbReference>
<proteinExistence type="predicted"/>
<keyword evidence="2" id="KW-1185">Reference proteome</keyword>
<dbReference type="STRING" id="457427.SSOG_08846"/>
<name>D9WJ35_9ACTN</name>
<protein>
    <submittedName>
        <fullName evidence="1">Uncharacterized protein</fullName>
    </submittedName>
</protein>
<dbReference type="AlphaFoldDB" id="D9WJ35"/>
<accession>D9WJ35</accession>
<dbReference type="EMBL" id="GG657754">
    <property type="protein sequence ID" value="EFL29132.1"/>
    <property type="molecule type" value="Genomic_DNA"/>
</dbReference>
<evidence type="ECO:0000313" key="1">
    <source>
        <dbReference type="EMBL" id="EFL29132.1"/>
    </source>
</evidence>
<dbReference type="HOGENOM" id="CLU_114562_0_0_11"/>
<gene>
    <name evidence="1" type="ORF">SSOG_08846</name>
</gene>